<keyword evidence="3" id="KW-1185">Reference proteome</keyword>
<keyword evidence="1" id="KW-0175">Coiled coil</keyword>
<protein>
    <submittedName>
        <fullName evidence="2">Coat F domain-containing protein</fullName>
    </submittedName>
</protein>
<evidence type="ECO:0000256" key="1">
    <source>
        <dbReference type="SAM" id="Coils"/>
    </source>
</evidence>
<proteinExistence type="predicted"/>
<dbReference type="OrthoDB" id="1685263at2"/>
<dbReference type="Pfam" id="PF07875">
    <property type="entry name" value="Coat_F"/>
    <property type="match status" value="1"/>
</dbReference>
<dbReference type="AlphaFoldDB" id="R4KMC0"/>
<dbReference type="InterPro" id="IPR012851">
    <property type="entry name" value="Spore_coat_CotF-like"/>
</dbReference>
<dbReference type="InterPro" id="IPR012347">
    <property type="entry name" value="Ferritin-like"/>
</dbReference>
<evidence type="ECO:0000313" key="3">
    <source>
        <dbReference type="Proteomes" id="UP000013520"/>
    </source>
</evidence>
<name>R4KMC0_9FIRM</name>
<reference evidence="2 3" key="1">
    <citation type="submission" date="2012-01" db="EMBL/GenBank/DDBJ databases">
        <title>Complete sequence of Desulfotomaculum gibsoniae DSM 7213.</title>
        <authorList>
            <consortium name="US DOE Joint Genome Institute"/>
            <person name="Lucas S."/>
            <person name="Han J."/>
            <person name="Lapidus A."/>
            <person name="Cheng J.-F."/>
            <person name="Goodwin L."/>
            <person name="Pitluck S."/>
            <person name="Peters L."/>
            <person name="Ovchinnikova G."/>
            <person name="Teshima H."/>
            <person name="Detter J.C."/>
            <person name="Han C."/>
            <person name="Tapia R."/>
            <person name="Land M."/>
            <person name="Hauser L."/>
            <person name="Kyrpides N."/>
            <person name="Ivanova N."/>
            <person name="Pagani I."/>
            <person name="Parshina S."/>
            <person name="Plugge C."/>
            <person name="Muyzer G."/>
            <person name="Kuever J."/>
            <person name="Ivanova A."/>
            <person name="Nazina T."/>
            <person name="Klenk H.-P."/>
            <person name="Brambilla E."/>
            <person name="Spring S."/>
            <person name="Stams A.F."/>
            <person name="Woyke T."/>
        </authorList>
    </citation>
    <scope>NUCLEOTIDE SEQUENCE [LARGE SCALE GENOMIC DNA]</scope>
    <source>
        <strain evidence="2 3">DSM 7213</strain>
    </source>
</reference>
<dbReference type="Proteomes" id="UP000013520">
    <property type="component" value="Chromosome"/>
</dbReference>
<gene>
    <name evidence="2" type="ORF">Desgi_1272</name>
</gene>
<evidence type="ECO:0000313" key="2">
    <source>
        <dbReference type="EMBL" id="AGL00781.1"/>
    </source>
</evidence>
<accession>R4KMC0</accession>
<sequence>MQFGDKEIMTDLLMGTKYISANYHRAVLESANDRIRNTLIQLNNEEINLQKQIFNIMHDRYWYEVRPANASASAWQGRPGVGTAAMHHHQMPY</sequence>
<feature type="coiled-coil region" evidence="1">
    <location>
        <begin position="25"/>
        <end position="52"/>
    </location>
</feature>
<dbReference type="STRING" id="767817.Desgi_1272"/>
<dbReference type="Gene3D" id="1.20.1260.10">
    <property type="match status" value="1"/>
</dbReference>
<dbReference type="EMBL" id="CP003273">
    <property type="protein sequence ID" value="AGL00781.1"/>
    <property type="molecule type" value="Genomic_DNA"/>
</dbReference>
<organism evidence="2 3">
    <name type="scientific">Desulfoscipio gibsoniae DSM 7213</name>
    <dbReference type="NCBI Taxonomy" id="767817"/>
    <lineage>
        <taxon>Bacteria</taxon>
        <taxon>Bacillati</taxon>
        <taxon>Bacillota</taxon>
        <taxon>Clostridia</taxon>
        <taxon>Eubacteriales</taxon>
        <taxon>Desulfallaceae</taxon>
        <taxon>Desulfoscipio</taxon>
    </lineage>
</organism>
<dbReference type="eggNOG" id="COG5577">
    <property type="taxonomic scope" value="Bacteria"/>
</dbReference>
<dbReference type="HOGENOM" id="CLU_2394918_0_0_9"/>
<dbReference type="RefSeq" id="WP_006524281.1">
    <property type="nucleotide sequence ID" value="NC_021184.1"/>
</dbReference>
<dbReference type="KEGG" id="dgi:Desgi_1272"/>